<accession>A0A271ITH1</accession>
<dbReference type="RefSeq" id="WP_095512489.1">
    <property type="nucleotide sequence ID" value="NZ_MQWD01000005.1"/>
</dbReference>
<dbReference type="CDD" id="cd00371">
    <property type="entry name" value="HMA"/>
    <property type="match status" value="1"/>
</dbReference>
<gene>
    <name evidence="3" type="ORF">BSZ37_20290</name>
</gene>
<organism evidence="3 4">
    <name type="scientific">Rubrivirga marina</name>
    <dbReference type="NCBI Taxonomy" id="1196024"/>
    <lineage>
        <taxon>Bacteria</taxon>
        <taxon>Pseudomonadati</taxon>
        <taxon>Rhodothermota</taxon>
        <taxon>Rhodothermia</taxon>
        <taxon>Rhodothermales</taxon>
        <taxon>Rubricoccaceae</taxon>
        <taxon>Rubrivirga</taxon>
    </lineage>
</organism>
<dbReference type="OrthoDB" id="5513217at2"/>
<dbReference type="InterPro" id="IPR036163">
    <property type="entry name" value="HMA_dom_sf"/>
</dbReference>
<dbReference type="Gene3D" id="3.30.70.100">
    <property type="match status" value="1"/>
</dbReference>
<protein>
    <recommendedName>
        <fullName evidence="2">HMA domain-containing protein</fullName>
    </recommendedName>
</protein>
<dbReference type="EMBL" id="MQWD01000005">
    <property type="protein sequence ID" value="PAP74526.1"/>
    <property type="molecule type" value="Genomic_DNA"/>
</dbReference>
<sequence>MTLRLLALLGLAALLAPPPAHAQIQQARQAVFGMDCSPCAYALERRLGRLDGVEGVTVSLNDAEAVVRLRGANDALLGALREAVREAGFDPRATTLRVAGTLRQTGGRWELVTPAGERFHVASAASGAREALQAQDGRRVVVTGRVGEGPPSARGWVLTRAALAS</sequence>
<comment type="caution">
    <text evidence="3">The sequence shown here is derived from an EMBL/GenBank/DDBJ whole genome shotgun (WGS) entry which is preliminary data.</text>
</comment>
<name>A0A271ITH1_9BACT</name>
<evidence type="ECO:0000256" key="1">
    <source>
        <dbReference type="SAM" id="SignalP"/>
    </source>
</evidence>
<evidence type="ECO:0000313" key="4">
    <source>
        <dbReference type="Proteomes" id="UP000216339"/>
    </source>
</evidence>
<keyword evidence="1" id="KW-0732">Signal</keyword>
<dbReference type="AlphaFoldDB" id="A0A271ITH1"/>
<reference evidence="3 4" key="1">
    <citation type="submission" date="2016-11" db="EMBL/GenBank/DDBJ databases">
        <title>Study of marine rhodopsin-containing bacteria.</title>
        <authorList>
            <person name="Yoshizawa S."/>
            <person name="Kumagai Y."/>
            <person name="Kogure K."/>
        </authorList>
    </citation>
    <scope>NUCLEOTIDE SEQUENCE [LARGE SCALE GENOMIC DNA]</scope>
    <source>
        <strain evidence="3 4">SAORIC-28</strain>
    </source>
</reference>
<feature type="domain" description="HMA" evidence="2">
    <location>
        <begin position="25"/>
        <end position="92"/>
    </location>
</feature>
<dbReference type="InterPro" id="IPR006121">
    <property type="entry name" value="HMA_dom"/>
</dbReference>
<feature type="chain" id="PRO_5012289571" description="HMA domain-containing protein" evidence="1">
    <location>
        <begin position="23"/>
        <end position="165"/>
    </location>
</feature>
<dbReference type="PROSITE" id="PS50846">
    <property type="entry name" value="HMA_2"/>
    <property type="match status" value="1"/>
</dbReference>
<keyword evidence="4" id="KW-1185">Reference proteome</keyword>
<proteinExistence type="predicted"/>
<dbReference type="SUPFAM" id="SSF55008">
    <property type="entry name" value="HMA, heavy metal-associated domain"/>
    <property type="match status" value="1"/>
</dbReference>
<feature type="signal peptide" evidence="1">
    <location>
        <begin position="1"/>
        <end position="22"/>
    </location>
</feature>
<evidence type="ECO:0000259" key="2">
    <source>
        <dbReference type="PROSITE" id="PS50846"/>
    </source>
</evidence>
<dbReference type="Pfam" id="PF00403">
    <property type="entry name" value="HMA"/>
    <property type="match status" value="1"/>
</dbReference>
<dbReference type="Proteomes" id="UP000216339">
    <property type="component" value="Unassembled WGS sequence"/>
</dbReference>
<dbReference type="GO" id="GO:0046872">
    <property type="term" value="F:metal ion binding"/>
    <property type="evidence" value="ECO:0007669"/>
    <property type="project" value="InterPro"/>
</dbReference>
<evidence type="ECO:0000313" key="3">
    <source>
        <dbReference type="EMBL" id="PAP74526.1"/>
    </source>
</evidence>